<feature type="transmembrane region" description="Helical" evidence="8">
    <location>
        <begin position="149"/>
        <end position="166"/>
    </location>
</feature>
<evidence type="ECO:0000256" key="2">
    <source>
        <dbReference type="ARBA" id="ARBA00022475"/>
    </source>
</evidence>
<dbReference type="EMBL" id="CP026520">
    <property type="protein sequence ID" value="QAV19999.1"/>
    <property type="molecule type" value="Genomic_DNA"/>
</dbReference>
<keyword evidence="3 10" id="KW-0328">Glycosyltransferase</keyword>
<protein>
    <submittedName>
        <fullName evidence="10">Glycosyltransferase family 39 protein</fullName>
        <ecNumber evidence="10">2.4.-.-</ecNumber>
    </submittedName>
    <submittedName>
        <fullName evidence="11">Phospholipid carrier-dependent glycosyltransferase</fullName>
    </submittedName>
</protein>
<feature type="domain" description="Glycosyltransferase RgtA/B/C/D-like" evidence="9">
    <location>
        <begin position="79"/>
        <end position="226"/>
    </location>
</feature>
<dbReference type="OrthoDB" id="9809099at2"/>
<keyword evidence="6 8" id="KW-1133">Transmembrane helix</keyword>
<evidence type="ECO:0000313" key="13">
    <source>
        <dbReference type="Proteomes" id="UP001527202"/>
    </source>
</evidence>
<sequence>MEHKTRIPAWLITALLFIAIAALRIPYITNSPYEIDSWRQSDTESIARHFVETKFNLFYPQFNYQGPLPNYVELEFQITPFLIAILYKLFGYHYWLARLVPLAFFMGSAWFLYLIARTFYTKRTAWIAVLLYGILPVAVTYSRAIMPEAASLFFYLGAFYAFTVWIRKGGTAFVLTAALFTALAISLKVPTIFVGIPMLFMAAAKFKWKMLVNWRLWLFAALALGLPALYYAWASSIAEFQFVSGIATKHIFPKMATALFTPETWDFFLRELPKAFSWPLLALAAAGLLAGFRQKDIPIRVWGWAMLLELATIVAVIKFDYYLIFFAPVAALLAAKTIGRLTEFRFGRISAAVVVAGIGWACALMMNPDYGKEKTVILEQARAVERLTKPGDLIVVGTDDPSLLNASHRVGWRVLNSIPDDPIKELEYFRAGGAAYFVPLKGQIDGDKAGELRRYLNAKFEKIPVEGGYDIYRLN</sequence>
<dbReference type="RefSeq" id="WP_042233145.1">
    <property type="nucleotide sequence ID" value="NZ_CP026520.1"/>
</dbReference>
<dbReference type="EC" id="2.4.-.-" evidence="10"/>
<accession>A0A410WZX1</accession>
<dbReference type="GO" id="GO:0005886">
    <property type="term" value="C:plasma membrane"/>
    <property type="evidence" value="ECO:0007669"/>
    <property type="project" value="UniProtKB-SubCell"/>
</dbReference>
<organism evidence="11 12">
    <name type="scientific">Paenibacillus chitinolyticus</name>
    <dbReference type="NCBI Taxonomy" id="79263"/>
    <lineage>
        <taxon>Bacteria</taxon>
        <taxon>Bacillati</taxon>
        <taxon>Bacillota</taxon>
        <taxon>Bacilli</taxon>
        <taxon>Bacillales</taxon>
        <taxon>Paenibacillaceae</taxon>
        <taxon>Paenibacillus</taxon>
    </lineage>
</organism>
<feature type="transmembrane region" description="Helical" evidence="8">
    <location>
        <begin position="214"/>
        <end position="233"/>
    </location>
</feature>
<keyword evidence="5 8" id="KW-0812">Transmembrane</keyword>
<evidence type="ECO:0000256" key="3">
    <source>
        <dbReference type="ARBA" id="ARBA00022676"/>
    </source>
</evidence>
<feature type="transmembrane region" description="Helical" evidence="8">
    <location>
        <begin position="323"/>
        <end position="339"/>
    </location>
</feature>
<feature type="transmembrane region" description="Helical" evidence="8">
    <location>
        <begin position="99"/>
        <end position="119"/>
    </location>
</feature>
<dbReference type="GO" id="GO:0016763">
    <property type="term" value="F:pentosyltransferase activity"/>
    <property type="evidence" value="ECO:0007669"/>
    <property type="project" value="TreeGrafter"/>
</dbReference>
<evidence type="ECO:0000256" key="8">
    <source>
        <dbReference type="SAM" id="Phobius"/>
    </source>
</evidence>
<evidence type="ECO:0000256" key="4">
    <source>
        <dbReference type="ARBA" id="ARBA00022679"/>
    </source>
</evidence>
<evidence type="ECO:0000313" key="11">
    <source>
        <dbReference type="EMBL" id="QAV19999.1"/>
    </source>
</evidence>
<dbReference type="PANTHER" id="PTHR33908">
    <property type="entry name" value="MANNOSYLTRANSFERASE YKCB-RELATED"/>
    <property type="match status" value="1"/>
</dbReference>
<feature type="transmembrane region" description="Helical" evidence="8">
    <location>
        <begin position="346"/>
        <end position="366"/>
    </location>
</feature>
<evidence type="ECO:0000256" key="1">
    <source>
        <dbReference type="ARBA" id="ARBA00004651"/>
    </source>
</evidence>
<dbReference type="AlphaFoldDB" id="A0A410WZX1"/>
<feature type="transmembrane region" description="Helical" evidence="8">
    <location>
        <begin position="7"/>
        <end position="28"/>
    </location>
</feature>
<dbReference type="EMBL" id="JAMDMJ010000009">
    <property type="protein sequence ID" value="MCY9595936.1"/>
    <property type="molecule type" value="Genomic_DNA"/>
</dbReference>
<dbReference type="Proteomes" id="UP000288943">
    <property type="component" value="Chromosome"/>
</dbReference>
<comment type="subcellular location">
    <subcellularLocation>
        <location evidence="1">Cell membrane</location>
        <topology evidence="1">Multi-pass membrane protein</topology>
    </subcellularLocation>
</comment>
<keyword evidence="7 8" id="KW-0472">Membrane</keyword>
<evidence type="ECO:0000313" key="12">
    <source>
        <dbReference type="Proteomes" id="UP000288943"/>
    </source>
</evidence>
<dbReference type="Pfam" id="PF13231">
    <property type="entry name" value="PMT_2"/>
    <property type="match status" value="1"/>
</dbReference>
<evidence type="ECO:0000259" key="9">
    <source>
        <dbReference type="Pfam" id="PF13231"/>
    </source>
</evidence>
<name>A0A410WZX1_9BACL</name>
<dbReference type="GeneID" id="95377269"/>
<keyword evidence="4 11" id="KW-0808">Transferase</keyword>
<dbReference type="GO" id="GO:0009103">
    <property type="term" value="P:lipopolysaccharide biosynthetic process"/>
    <property type="evidence" value="ECO:0007669"/>
    <property type="project" value="UniProtKB-ARBA"/>
</dbReference>
<feature type="transmembrane region" description="Helical" evidence="8">
    <location>
        <begin position="172"/>
        <end position="202"/>
    </location>
</feature>
<gene>
    <name evidence="10" type="ORF">M5X16_09130</name>
    <name evidence="11" type="ORF">PC41400_20980</name>
</gene>
<feature type="transmembrane region" description="Helical" evidence="8">
    <location>
        <begin position="275"/>
        <end position="292"/>
    </location>
</feature>
<dbReference type="KEGG" id="pchi:PC41400_20980"/>
<dbReference type="InterPro" id="IPR038731">
    <property type="entry name" value="RgtA/B/C-like"/>
</dbReference>
<evidence type="ECO:0000313" key="10">
    <source>
        <dbReference type="EMBL" id="MCY9595936.1"/>
    </source>
</evidence>
<dbReference type="Proteomes" id="UP001527202">
    <property type="component" value="Unassembled WGS sequence"/>
</dbReference>
<evidence type="ECO:0000256" key="7">
    <source>
        <dbReference type="ARBA" id="ARBA00023136"/>
    </source>
</evidence>
<dbReference type="InterPro" id="IPR050297">
    <property type="entry name" value="LipidA_mod_glycosyltrf_83"/>
</dbReference>
<dbReference type="PANTHER" id="PTHR33908:SF11">
    <property type="entry name" value="MEMBRANE PROTEIN"/>
    <property type="match status" value="1"/>
</dbReference>
<reference evidence="10 13" key="2">
    <citation type="submission" date="2022-05" db="EMBL/GenBank/DDBJ databases">
        <title>Genome Sequencing of Bee-Associated Microbes.</title>
        <authorList>
            <person name="Dunlap C."/>
        </authorList>
    </citation>
    <scope>NUCLEOTIDE SEQUENCE [LARGE SCALE GENOMIC DNA]</scope>
    <source>
        <strain evidence="10 13">NRRL B-23120</strain>
    </source>
</reference>
<feature type="transmembrane region" description="Helical" evidence="8">
    <location>
        <begin position="125"/>
        <end position="142"/>
    </location>
</feature>
<evidence type="ECO:0000256" key="6">
    <source>
        <dbReference type="ARBA" id="ARBA00022989"/>
    </source>
</evidence>
<keyword evidence="13" id="KW-1185">Reference proteome</keyword>
<reference evidence="11 12" key="1">
    <citation type="submission" date="2018-01" db="EMBL/GenBank/DDBJ databases">
        <title>The whole genome sequencing and assembly of Paenibacillus chitinolyticus KCCM 41400 strain.</title>
        <authorList>
            <person name="Kim J.-Y."/>
            <person name="Park M.-K."/>
            <person name="Lee Y.-J."/>
            <person name="Yi H."/>
            <person name="Bahn Y.-S."/>
            <person name="Kim J.F."/>
            <person name="Lee D.-W."/>
        </authorList>
    </citation>
    <scope>NUCLEOTIDE SEQUENCE [LARGE SCALE GENOMIC DNA]</scope>
    <source>
        <strain evidence="11 12">KCCM 41400</strain>
    </source>
</reference>
<evidence type="ECO:0000256" key="5">
    <source>
        <dbReference type="ARBA" id="ARBA00022692"/>
    </source>
</evidence>
<keyword evidence="2" id="KW-1003">Cell membrane</keyword>
<proteinExistence type="predicted"/>